<feature type="region of interest" description="Disordered" evidence="1">
    <location>
        <begin position="211"/>
        <end position="235"/>
    </location>
</feature>
<name>A0A0D2DVH8_9EURO</name>
<feature type="compositionally biased region" description="Polar residues" evidence="1">
    <location>
        <begin position="497"/>
        <end position="508"/>
    </location>
</feature>
<feature type="compositionally biased region" description="Polar residues" evidence="1">
    <location>
        <begin position="473"/>
        <end position="485"/>
    </location>
</feature>
<reference evidence="2 3" key="1">
    <citation type="submission" date="2015-01" db="EMBL/GenBank/DDBJ databases">
        <title>The Genome Sequence of Capronia semiimmersa CBS27337.</title>
        <authorList>
            <consortium name="The Broad Institute Genomics Platform"/>
            <person name="Cuomo C."/>
            <person name="de Hoog S."/>
            <person name="Gorbushina A."/>
            <person name="Stielow B."/>
            <person name="Teixiera M."/>
            <person name="Abouelleil A."/>
            <person name="Chapman S.B."/>
            <person name="Priest M."/>
            <person name="Young S.K."/>
            <person name="Wortman J."/>
            <person name="Nusbaum C."/>
            <person name="Birren B."/>
        </authorList>
    </citation>
    <scope>NUCLEOTIDE SEQUENCE [LARGE SCALE GENOMIC DNA]</scope>
    <source>
        <strain evidence="2 3">CBS 27337</strain>
    </source>
</reference>
<dbReference type="PANTHER" id="PTHR38166">
    <property type="entry name" value="C2H2-TYPE DOMAIN-CONTAINING PROTEIN-RELATED"/>
    <property type="match status" value="1"/>
</dbReference>
<evidence type="ECO:0000256" key="1">
    <source>
        <dbReference type="SAM" id="MobiDB-lite"/>
    </source>
</evidence>
<dbReference type="STRING" id="5601.A0A0D2DVH8"/>
<keyword evidence="3" id="KW-1185">Reference proteome</keyword>
<dbReference type="AlphaFoldDB" id="A0A0D2DVH8"/>
<evidence type="ECO:0000313" key="3">
    <source>
        <dbReference type="Proteomes" id="UP000054266"/>
    </source>
</evidence>
<proteinExistence type="predicted"/>
<accession>A0A0D2DVH8</accession>
<organism evidence="2 3">
    <name type="scientific">Phialophora macrospora</name>
    <dbReference type="NCBI Taxonomy" id="1851006"/>
    <lineage>
        <taxon>Eukaryota</taxon>
        <taxon>Fungi</taxon>
        <taxon>Dikarya</taxon>
        <taxon>Ascomycota</taxon>
        <taxon>Pezizomycotina</taxon>
        <taxon>Eurotiomycetes</taxon>
        <taxon>Chaetothyriomycetidae</taxon>
        <taxon>Chaetothyriales</taxon>
        <taxon>Herpotrichiellaceae</taxon>
        <taxon>Phialophora</taxon>
    </lineage>
</organism>
<dbReference type="HOGENOM" id="CLU_370038_0_0_1"/>
<protein>
    <recommendedName>
        <fullName evidence="4">C2H2-type domain-containing protein</fullName>
    </recommendedName>
</protein>
<sequence>MSDGLPDHLSWDEPDILDIKDALECGIFDGSSISEAGVAERLLDQLQILIPMSPWRHEPPSSSTSGKALFSSVEQDGRALAQPFVEELVIRHQETAAVQRRPDPGPGEGNSMPDAVGIVTTTNISSEMTADNVTRTNLDGEQGGINGEAVMALTQQKEQRDGDHQEETDIIHHVSPAGLEVMQRLRQDNAELQQKVCEMMARIEDLEKRQNTQHSPIPAPTPCSSEKPCLGGEEGSHTDLANTAKQMDDIKIESVKGEVDSMSSTPAQSRKGQLNGLLDESMHLDEKIHGGGQFELEINAFLKEQALQSSDNGPPLSPELIFQWFRVWLRSFRFPRSSSSLPVKRLEELLDLKEKKAETRYDEGSNSQERFRTPSVGIGRKIHLKLEAEVDNRISEVQQNISVKVESEGTSPSPVESDDAFMESSGEESFILDEECVPVLDADRRDHVERVASELGQELAREFLATSADRRTTCTQQTSRESSGGFSTGRCSRAAAESSTAPTSVTKPSSRRRRLSDEDDEEDARKQKQPHLEKVGGDEVTPDGLLACPYAKHDPVRYSEANQILSEKPYRRCRTVYLTNISRLKQHLYRVHRRPEYYCPSCYMDFATEDECEIHSRSRLCVLRDCPFEEKMTSGQCKAVKRRKMGETPVNAWFGIFEILFPGAERPNNPYVECGNFQAALPTAHNYAAFLENRLPLRLSERLGGPLYGSDDPMTQWLINMALERTLPTVLHELHGEFQMFNPEDNSGTGPD</sequence>
<dbReference type="EMBL" id="KN846960">
    <property type="protein sequence ID" value="KIW66137.1"/>
    <property type="molecule type" value="Genomic_DNA"/>
</dbReference>
<evidence type="ECO:0000313" key="2">
    <source>
        <dbReference type="EMBL" id="KIW66137.1"/>
    </source>
</evidence>
<evidence type="ECO:0008006" key="4">
    <source>
        <dbReference type="Google" id="ProtNLM"/>
    </source>
</evidence>
<feature type="region of interest" description="Disordered" evidence="1">
    <location>
        <begin position="470"/>
        <end position="540"/>
    </location>
</feature>
<dbReference type="Proteomes" id="UP000054266">
    <property type="component" value="Unassembled WGS sequence"/>
</dbReference>
<dbReference type="PANTHER" id="PTHR38166:SF1">
    <property type="entry name" value="C2H2-TYPE DOMAIN-CONTAINING PROTEIN"/>
    <property type="match status" value="1"/>
</dbReference>
<feature type="compositionally biased region" description="Basic and acidic residues" evidence="1">
    <location>
        <begin position="523"/>
        <end position="537"/>
    </location>
</feature>
<gene>
    <name evidence="2" type="ORF">PV04_08339</name>
</gene>